<dbReference type="Proteomes" id="UP001500542">
    <property type="component" value="Unassembled WGS sequence"/>
</dbReference>
<evidence type="ECO:0000256" key="1">
    <source>
        <dbReference type="SAM" id="MobiDB-lite"/>
    </source>
</evidence>
<proteinExistence type="predicted"/>
<gene>
    <name evidence="2" type="ORF">GCM10009554_36930</name>
</gene>
<evidence type="ECO:0000313" key="2">
    <source>
        <dbReference type="EMBL" id="GAA0943570.1"/>
    </source>
</evidence>
<feature type="region of interest" description="Disordered" evidence="1">
    <location>
        <begin position="179"/>
        <end position="199"/>
    </location>
</feature>
<dbReference type="RefSeq" id="WP_343971105.1">
    <property type="nucleotide sequence ID" value="NZ_BAAAHK010000008.1"/>
</dbReference>
<evidence type="ECO:0000313" key="3">
    <source>
        <dbReference type="Proteomes" id="UP001500542"/>
    </source>
</evidence>
<comment type="caution">
    <text evidence="2">The sequence shown here is derived from an EMBL/GenBank/DDBJ whole genome shotgun (WGS) entry which is preliminary data.</text>
</comment>
<sequence>MSQAEYGRVMRPEPCVLELVSKLAREPWTDRPACVHPVLGAVARMVHDHSTKAGRRALLPFAADFIDTARVGFDGSARLVALCTSTALATAEELAEDERRRMSNARRTALYLLGTADEPAGPAKWWLPALNRVALGEPFYRTFVAPEQAAEAVSVTARAADDIRLRQLLKQCLAVQGARRPGAPSPSWSASPVAQRLWL</sequence>
<organism evidence="2 3">
    <name type="scientific">Kribbella koreensis</name>
    <dbReference type="NCBI Taxonomy" id="57909"/>
    <lineage>
        <taxon>Bacteria</taxon>
        <taxon>Bacillati</taxon>
        <taxon>Actinomycetota</taxon>
        <taxon>Actinomycetes</taxon>
        <taxon>Propionibacteriales</taxon>
        <taxon>Kribbellaceae</taxon>
        <taxon>Kribbella</taxon>
    </lineage>
</organism>
<keyword evidence="3" id="KW-1185">Reference proteome</keyword>
<name>A0ABN1QJG4_9ACTN</name>
<accession>A0ABN1QJG4</accession>
<dbReference type="EMBL" id="BAAAHK010000008">
    <property type="protein sequence ID" value="GAA0943570.1"/>
    <property type="molecule type" value="Genomic_DNA"/>
</dbReference>
<protein>
    <submittedName>
        <fullName evidence="2">Uncharacterized protein</fullName>
    </submittedName>
</protein>
<reference evidence="2 3" key="1">
    <citation type="journal article" date="2019" name="Int. J. Syst. Evol. Microbiol.">
        <title>The Global Catalogue of Microorganisms (GCM) 10K type strain sequencing project: providing services to taxonomists for standard genome sequencing and annotation.</title>
        <authorList>
            <consortium name="The Broad Institute Genomics Platform"/>
            <consortium name="The Broad Institute Genome Sequencing Center for Infectious Disease"/>
            <person name="Wu L."/>
            <person name="Ma J."/>
        </authorList>
    </citation>
    <scope>NUCLEOTIDE SEQUENCE [LARGE SCALE GENOMIC DNA]</scope>
    <source>
        <strain evidence="2 3">JCM 10977</strain>
    </source>
</reference>